<evidence type="ECO:0000313" key="2">
    <source>
        <dbReference type="EMBL" id="QDS70626.1"/>
    </source>
</evidence>
<evidence type="ECO:0000256" key="1">
    <source>
        <dbReference type="SAM" id="MobiDB-lite"/>
    </source>
</evidence>
<reference evidence="2 3" key="1">
    <citation type="submission" date="2019-07" db="EMBL/GenBank/DDBJ databases">
        <title>Finished genome of Venturia effusa.</title>
        <authorList>
            <person name="Young C.A."/>
            <person name="Cox M.P."/>
            <person name="Ganley A.R.D."/>
            <person name="David W.J."/>
        </authorList>
    </citation>
    <scope>NUCLEOTIDE SEQUENCE [LARGE SCALE GENOMIC DNA]</scope>
    <source>
        <strain evidence="3">albino</strain>
    </source>
</reference>
<organism evidence="2 3">
    <name type="scientific">Venturia effusa</name>
    <dbReference type="NCBI Taxonomy" id="50376"/>
    <lineage>
        <taxon>Eukaryota</taxon>
        <taxon>Fungi</taxon>
        <taxon>Dikarya</taxon>
        <taxon>Ascomycota</taxon>
        <taxon>Pezizomycotina</taxon>
        <taxon>Dothideomycetes</taxon>
        <taxon>Pleosporomycetidae</taxon>
        <taxon>Venturiales</taxon>
        <taxon>Venturiaceae</taxon>
        <taxon>Venturia</taxon>
    </lineage>
</organism>
<proteinExistence type="predicted"/>
<protein>
    <submittedName>
        <fullName evidence="2">Uncharacterized protein</fullName>
    </submittedName>
</protein>
<dbReference type="EMBL" id="CP042189">
    <property type="protein sequence ID" value="QDS70626.1"/>
    <property type="molecule type" value="Genomic_DNA"/>
</dbReference>
<name>A0A517L4P9_9PEZI</name>
<gene>
    <name evidence="2" type="ORF">FKW77_000661</name>
</gene>
<sequence length="91" mass="9930">MSPYEQAMSSDRRTGPEFGPRLGHFTYAKHLNVQHKKRAAITRVSSSRTLEAGGIEIPILSREDGVYSQAGKVAWEGLAMVHHMPLASPAG</sequence>
<dbReference type="AlphaFoldDB" id="A0A517L4P9"/>
<dbReference type="Proteomes" id="UP000316270">
    <property type="component" value="Chromosome 5"/>
</dbReference>
<keyword evidence="3" id="KW-1185">Reference proteome</keyword>
<feature type="region of interest" description="Disordered" evidence="1">
    <location>
        <begin position="1"/>
        <end position="21"/>
    </location>
</feature>
<accession>A0A517L4P9</accession>
<evidence type="ECO:0000313" key="3">
    <source>
        <dbReference type="Proteomes" id="UP000316270"/>
    </source>
</evidence>